<dbReference type="AlphaFoldDB" id="U7QKA2"/>
<gene>
    <name evidence="1" type="ORF">M595_1682</name>
</gene>
<keyword evidence="2" id="KW-1185">Reference proteome</keyword>
<comment type="caution">
    <text evidence="1">The sequence shown here is derived from an EMBL/GenBank/DDBJ whole genome shotgun (WGS) entry which is preliminary data.</text>
</comment>
<evidence type="ECO:0000313" key="1">
    <source>
        <dbReference type="EMBL" id="ERT08323.1"/>
    </source>
</evidence>
<protein>
    <submittedName>
        <fullName evidence="1">Uncharacterized protein</fullName>
    </submittedName>
</protein>
<name>U7QKA2_9CYAN</name>
<evidence type="ECO:0000313" key="2">
    <source>
        <dbReference type="Proteomes" id="UP000017127"/>
    </source>
</evidence>
<dbReference type="Proteomes" id="UP000017127">
    <property type="component" value="Unassembled WGS sequence"/>
</dbReference>
<dbReference type="OrthoDB" id="460033at2"/>
<dbReference type="EMBL" id="AUZM01000012">
    <property type="protein sequence ID" value="ERT08323.1"/>
    <property type="molecule type" value="Genomic_DNA"/>
</dbReference>
<reference evidence="1 2" key="1">
    <citation type="journal article" date="2013" name="Front. Microbiol.">
        <title>Comparative genomic analyses of the cyanobacterium, Lyngbya aestuarii BL J, a powerful hydrogen producer.</title>
        <authorList>
            <person name="Kothari A."/>
            <person name="Vaughn M."/>
            <person name="Garcia-Pichel F."/>
        </authorList>
    </citation>
    <scope>NUCLEOTIDE SEQUENCE [LARGE SCALE GENOMIC DNA]</scope>
    <source>
        <strain evidence="1 2">BL J</strain>
    </source>
</reference>
<sequence>MFSPSSQKNNTYEYKSPVDDIPDPCDWIQEHHSLACVAETLNLLNQTPNNGIQAGEDFSYTPEGELVIGVKTRDILKAHCGDQHWQYVRNYLPIEKG</sequence>
<proteinExistence type="predicted"/>
<organism evidence="1 2">
    <name type="scientific">Lyngbya aestuarii BL J</name>
    <dbReference type="NCBI Taxonomy" id="1348334"/>
    <lineage>
        <taxon>Bacteria</taxon>
        <taxon>Bacillati</taxon>
        <taxon>Cyanobacteriota</taxon>
        <taxon>Cyanophyceae</taxon>
        <taxon>Oscillatoriophycideae</taxon>
        <taxon>Oscillatoriales</taxon>
        <taxon>Microcoleaceae</taxon>
        <taxon>Lyngbya</taxon>
    </lineage>
</organism>
<dbReference type="RefSeq" id="WP_023065569.1">
    <property type="nucleotide sequence ID" value="NZ_AUZM01000012.1"/>
</dbReference>
<accession>U7QKA2</accession>